<protein>
    <submittedName>
        <fullName evidence="2">Beta-lactamase</fullName>
    </submittedName>
</protein>
<dbReference type="Proteomes" id="UP000029518">
    <property type="component" value="Chromosome"/>
</dbReference>
<organism evidence="2 3">
    <name type="scientific">Paenibacillus borealis</name>
    <dbReference type="NCBI Taxonomy" id="160799"/>
    <lineage>
        <taxon>Bacteria</taxon>
        <taxon>Bacillati</taxon>
        <taxon>Bacillota</taxon>
        <taxon>Bacilli</taxon>
        <taxon>Bacillales</taxon>
        <taxon>Paenibacillaceae</taxon>
        <taxon>Paenibacillus</taxon>
    </lineage>
</organism>
<evidence type="ECO:0000313" key="3">
    <source>
        <dbReference type="Proteomes" id="UP000029518"/>
    </source>
</evidence>
<dbReference type="SUPFAM" id="SSF56601">
    <property type="entry name" value="beta-lactamase/transpeptidase-like"/>
    <property type="match status" value="1"/>
</dbReference>
<dbReference type="InterPro" id="IPR001466">
    <property type="entry name" value="Beta-lactam-related"/>
</dbReference>
<dbReference type="InterPro" id="IPR050789">
    <property type="entry name" value="Diverse_Enzym_Activities"/>
</dbReference>
<dbReference type="Gene3D" id="3.40.710.10">
    <property type="entry name" value="DD-peptidase/beta-lactamase superfamily"/>
    <property type="match status" value="1"/>
</dbReference>
<feature type="domain" description="Beta-lactamase-related" evidence="1">
    <location>
        <begin position="34"/>
        <end position="294"/>
    </location>
</feature>
<dbReference type="HOGENOM" id="CLU_030169_3_1_9"/>
<keyword evidence="3" id="KW-1185">Reference proteome</keyword>
<sequence>MELIRDLPEKHGLSSQALCRFFMEVRERGLEVNSFMLLQDGKVTAEFTRMPYRPDTPQLLYSLSKSFTSIAIGIAWDEGLLQLEEEVISFFPDKQPEVVPPHLAQMTVHHLLSMNAGHHDDIYPAVVKEQDWITAFLAQQVEHEPGSYYRYSTPSTYMLAAILDRVTGQNMVDYLLPRLFEPLGIPRPSWETCPLGITAGGMGLSLSTESVAKFGQMLLNNGEYNGRRIVSEQYIQRAVSEQSDNRAGVERIDSAQGYGYQFHLCRRGCYRGDGSFGQLCLVAPQQNIVVAATASFVSMSRLQVLLDLIFKYIFDALGEELSPDPGEDASLQELLSDWSTSALPVVQQSFPEKWLTNGLNGTYQISGNPHGLQRIAFTRNNKRLELQMVYGDKRDNVLLFDFSKAVWTEDVFNKDLALHRQQVITYANWLAEDTLKLTLYYIETPYVVTYTVIVEDNKLEFRFNINVSLNIPEYAAVGGLVQA</sequence>
<reference evidence="2" key="1">
    <citation type="submission" date="2014-08" db="EMBL/GenBank/DDBJ databases">
        <title>Comparative genomics of the Paenibacillus odorifer group.</title>
        <authorList>
            <person name="den Bakker H.C."/>
            <person name="Tsai Y.-C.Y.-C."/>
            <person name="Martin N."/>
            <person name="Korlach J."/>
            <person name="Wiedmann M."/>
        </authorList>
    </citation>
    <scope>NUCLEOTIDE SEQUENCE [LARGE SCALE GENOMIC DNA]</scope>
    <source>
        <strain evidence="2">DSM 13188</strain>
    </source>
</reference>
<name>A0A089LKE1_PAEBO</name>
<dbReference type="Pfam" id="PF00144">
    <property type="entry name" value="Beta-lactamase"/>
    <property type="match status" value="1"/>
</dbReference>
<dbReference type="InterPro" id="IPR012338">
    <property type="entry name" value="Beta-lactam/transpept-like"/>
</dbReference>
<dbReference type="RefSeq" id="WP_042217150.1">
    <property type="nucleotide sequence ID" value="NZ_CP009285.1"/>
</dbReference>
<dbReference type="AlphaFoldDB" id="A0A089LKE1"/>
<dbReference type="PANTHER" id="PTHR43283:SF7">
    <property type="entry name" value="BETA-LACTAMASE-RELATED DOMAIN-CONTAINING PROTEIN"/>
    <property type="match status" value="1"/>
</dbReference>
<dbReference type="KEGG" id="pbd:PBOR_29220"/>
<gene>
    <name evidence="2" type="ORF">PBOR_29220</name>
</gene>
<dbReference type="PANTHER" id="PTHR43283">
    <property type="entry name" value="BETA-LACTAMASE-RELATED"/>
    <property type="match status" value="1"/>
</dbReference>
<dbReference type="OrthoDB" id="9773047at2"/>
<evidence type="ECO:0000259" key="1">
    <source>
        <dbReference type="Pfam" id="PF00144"/>
    </source>
</evidence>
<evidence type="ECO:0000313" key="2">
    <source>
        <dbReference type="EMBL" id="AIQ60565.1"/>
    </source>
</evidence>
<accession>A0A089LKE1</accession>
<dbReference type="EMBL" id="CP009285">
    <property type="protein sequence ID" value="AIQ60565.1"/>
    <property type="molecule type" value="Genomic_DNA"/>
</dbReference>
<proteinExistence type="predicted"/>